<sequence>MLGIVLGVYIGVILLLNIPFVQQKSAVFVAKELSHIMGTELTIGRIDMGLLNRIIIDDVLLDDQSGKEMLKIARLSAKFEILPLFKGKITISSVQLFGFNINLNKKTPDSPPNFKFVLDAFASQDTIKKEKNIDLRINSILIRRGKLAYDVFSEKETPGKFNSKHVRLQNIIANISLKALQNDSINASIKRLSVDEQSGFELKKLSLKLVANAQKMSIDNFSIDLPGTSLKMDTIHLDYDSLGAFKQFTDNVRFTFRTLPSYVTLKDISPFVPALSNFKGKIELDLDVNGTINQLNCSKLAINAGNQFQVEGDVSLQDLSHPQDAFIFGNLSKLSANSNGIGFLVRNLNKEYNGVPPILERLGNLSFRGEISGYFTDLVTYGLFHTDIGTVKTDLKLSSDKEKGLFAYSGAIKTIDFKLGKLLNNNKLGEVTFNLDVKGAHYDRQRPSIILKGLIAAIEYSNYKYENITLDGEYKHGGFNGKAELNDENGSVAVNGSINLVEKIPTFDFQASIKNLRPHELNLTQKYEDTEFSVKVTANFKGGSIDQMNGDIDIDSLQFTAPEKEYFMKNLHVAATQEAGINKLALTSEFMTANVEGRFLYPTLPASIMNIMRSYIPSLILPPKKQIETDNNFSFDIHIFNVDILSSIFDIPLKIYTHSTIKGYVNDRMRRIRVEGYFPRLQYKNNFLESGLLLCENPSDQFMGKVRFTSQKKNGAVNISLEAQAKDDQVNTTINWGNNAAVTYSGQLAAMAQFLRTEGEKPLLKALVDIKPTDVILNDTIWQVHPSQVVVDSGKIDINDFYFSHADRYIRVDGHISDNPEDTVKVNLKDINIGYVFDIARISDDVNFEGDATGMAYASGVLKKPVLDTRLSIMNFTLNGGLLGDLDIYGAWDNEKKGIYLDAHIQEKDISKTHVNGFIYPIKPTSGLDLNIDANNLNIKFLEHYMRSIAQDVRGRASGKVHFYGKFKGLTLDGAVMTDTSMKFDILNTSFALKDTIRLAPEGITFDNIHIADMEGHQGKLNGYLHYEHFKNIKYQFDIQVNNMLVMNTQESPDFPFYGTVYATGNALLTGNAQDGLDANIAMTTNRNTNFTYSTGTVASATNNQFIKFVDKTPRRSIQDSVQLVSFYEQVQQKIEKKESQTDIRLNILVDATPDATMKIIMDPVAGDYISGRGSGNIRMEFYNKGDMKMFGNYHIQQGIYKFSLQEVIRKDFIIKEGSTITFNGPPLDATLDIQASYTVPSASLNDLIPDASTIIQQPNVRVNCMMNLNGILLRPTIKLGIELPNERDEVQALVRNYLSTDEQMNMQILYLLGIGKFYMENNTGERQSSDMMSSVLSSTLSGQLNNMLSQIIDNNNWNIGTNLSTGEKGWTDMEVEGILSGQLLNNRLIINGNFGYRDNPMANTNFVGDFEAEWLLTRSGDVRLKAYNETNDHYYTKTNLTTQGVGVMYKKDFNKWNELFFWNKWKLRNRKKRMERKQEEVQKSDSIGTDNDALSKIKRLREEQ</sequence>
<dbReference type="EMBL" id="VWMK01000005">
    <property type="protein sequence ID" value="KAA3767389.1"/>
    <property type="molecule type" value="Genomic_DNA"/>
</dbReference>
<evidence type="ECO:0000256" key="2">
    <source>
        <dbReference type="ARBA" id="ARBA00022692"/>
    </source>
</evidence>
<accession>A0A7J4XL27</accession>
<feature type="region of interest" description="Disordered" evidence="5">
    <location>
        <begin position="1475"/>
        <end position="1505"/>
    </location>
</feature>
<dbReference type="PANTHER" id="PTHR30441:SF4">
    <property type="entry name" value="PROTEIN ASMA"/>
    <property type="match status" value="1"/>
</dbReference>
<dbReference type="GO" id="GO:0090313">
    <property type="term" value="P:regulation of protein targeting to membrane"/>
    <property type="evidence" value="ECO:0007669"/>
    <property type="project" value="TreeGrafter"/>
</dbReference>
<name>A0A7J4XL27_9BACE</name>
<organism evidence="7 8">
    <name type="scientific">Bacteroides salyersiae</name>
    <dbReference type="NCBI Taxonomy" id="291644"/>
    <lineage>
        <taxon>Bacteria</taxon>
        <taxon>Pseudomonadati</taxon>
        <taxon>Bacteroidota</taxon>
        <taxon>Bacteroidia</taxon>
        <taxon>Bacteroidales</taxon>
        <taxon>Bacteroidaceae</taxon>
        <taxon>Bacteroides</taxon>
    </lineage>
</organism>
<evidence type="ECO:0000259" key="6">
    <source>
        <dbReference type="Pfam" id="PF04357"/>
    </source>
</evidence>
<protein>
    <submittedName>
        <fullName evidence="7">Translocation/assembly module TamB</fullName>
    </submittedName>
</protein>
<reference evidence="7 8" key="1">
    <citation type="journal article" date="2019" name="Nat. Med.">
        <title>A library of human gut bacterial isolates paired with longitudinal multiomics data enables mechanistic microbiome research.</title>
        <authorList>
            <person name="Poyet M."/>
            <person name="Groussin M."/>
            <person name="Gibbons S.M."/>
            <person name="Avila-Pacheco J."/>
            <person name="Jiang X."/>
            <person name="Kearney S.M."/>
            <person name="Perrotta A.R."/>
            <person name="Berdy B."/>
            <person name="Zhao S."/>
            <person name="Lieberman T.D."/>
            <person name="Swanson P.K."/>
            <person name="Smith M."/>
            <person name="Roesemann S."/>
            <person name="Alexander J.E."/>
            <person name="Rich S.A."/>
            <person name="Livny J."/>
            <person name="Vlamakis H."/>
            <person name="Clish C."/>
            <person name="Bullock K."/>
            <person name="Deik A."/>
            <person name="Scott J."/>
            <person name="Pierce K.A."/>
            <person name="Xavier R.J."/>
            <person name="Alm E.J."/>
        </authorList>
    </citation>
    <scope>NUCLEOTIDE SEQUENCE [LARGE SCALE GENOMIC DNA]</scope>
    <source>
        <strain evidence="7 8">BIOML-A10</strain>
    </source>
</reference>
<dbReference type="InterPro" id="IPR052894">
    <property type="entry name" value="AsmA-related"/>
</dbReference>
<keyword evidence="3" id="KW-1133">Transmembrane helix</keyword>
<dbReference type="GO" id="GO:0005886">
    <property type="term" value="C:plasma membrane"/>
    <property type="evidence" value="ECO:0007669"/>
    <property type="project" value="InterPro"/>
</dbReference>
<comment type="caution">
    <text evidence="7">The sequence shown here is derived from an EMBL/GenBank/DDBJ whole genome shotgun (WGS) entry which is preliminary data.</text>
</comment>
<keyword evidence="4" id="KW-0472">Membrane</keyword>
<dbReference type="PANTHER" id="PTHR30441">
    <property type="entry name" value="DUF748 DOMAIN-CONTAINING PROTEIN"/>
    <property type="match status" value="1"/>
</dbReference>
<dbReference type="Pfam" id="PF04357">
    <property type="entry name" value="TamB"/>
    <property type="match status" value="1"/>
</dbReference>
<gene>
    <name evidence="7" type="ORF">F3F73_06520</name>
</gene>
<evidence type="ECO:0000256" key="5">
    <source>
        <dbReference type="SAM" id="MobiDB-lite"/>
    </source>
</evidence>
<evidence type="ECO:0000313" key="8">
    <source>
        <dbReference type="Proteomes" id="UP000422221"/>
    </source>
</evidence>
<dbReference type="Proteomes" id="UP000422221">
    <property type="component" value="Unassembled WGS sequence"/>
</dbReference>
<keyword evidence="2" id="KW-0812">Transmembrane</keyword>
<feature type="domain" description="Translocation and assembly module TamB C-terminal" evidence="6">
    <location>
        <begin position="1011"/>
        <end position="1454"/>
    </location>
</feature>
<evidence type="ECO:0000256" key="3">
    <source>
        <dbReference type="ARBA" id="ARBA00022989"/>
    </source>
</evidence>
<dbReference type="GO" id="GO:0009306">
    <property type="term" value="P:protein secretion"/>
    <property type="evidence" value="ECO:0007669"/>
    <property type="project" value="InterPro"/>
</dbReference>
<evidence type="ECO:0000313" key="7">
    <source>
        <dbReference type="EMBL" id="KAA3767389.1"/>
    </source>
</evidence>
<dbReference type="InterPro" id="IPR007452">
    <property type="entry name" value="TamB_C"/>
</dbReference>
<comment type="subcellular location">
    <subcellularLocation>
        <location evidence="1">Membrane</location>
        <topology evidence="1">Single-pass membrane protein</topology>
    </subcellularLocation>
</comment>
<proteinExistence type="predicted"/>
<evidence type="ECO:0000256" key="4">
    <source>
        <dbReference type="ARBA" id="ARBA00023136"/>
    </source>
</evidence>
<evidence type="ECO:0000256" key="1">
    <source>
        <dbReference type="ARBA" id="ARBA00004167"/>
    </source>
</evidence>